<keyword evidence="1" id="KW-1133">Transmembrane helix</keyword>
<name>A0AAD5VKD7_9AGAR</name>
<dbReference type="AlphaFoldDB" id="A0AAD5VKD7"/>
<dbReference type="Proteomes" id="UP001213000">
    <property type="component" value="Unassembled WGS sequence"/>
</dbReference>
<protein>
    <submittedName>
        <fullName evidence="2">Uncharacterized protein</fullName>
    </submittedName>
</protein>
<organism evidence="2 3">
    <name type="scientific">Leucocoprinus birnbaumii</name>
    <dbReference type="NCBI Taxonomy" id="56174"/>
    <lineage>
        <taxon>Eukaryota</taxon>
        <taxon>Fungi</taxon>
        <taxon>Dikarya</taxon>
        <taxon>Basidiomycota</taxon>
        <taxon>Agaricomycotina</taxon>
        <taxon>Agaricomycetes</taxon>
        <taxon>Agaricomycetidae</taxon>
        <taxon>Agaricales</taxon>
        <taxon>Agaricineae</taxon>
        <taxon>Agaricaceae</taxon>
        <taxon>Leucocoprinus</taxon>
    </lineage>
</organism>
<keyword evidence="1" id="KW-0472">Membrane</keyword>
<accession>A0AAD5VKD7</accession>
<evidence type="ECO:0000313" key="3">
    <source>
        <dbReference type="Proteomes" id="UP001213000"/>
    </source>
</evidence>
<gene>
    <name evidence="2" type="ORF">NP233_g9472</name>
</gene>
<keyword evidence="1" id="KW-0812">Transmembrane</keyword>
<keyword evidence="3" id="KW-1185">Reference proteome</keyword>
<feature type="transmembrane region" description="Helical" evidence="1">
    <location>
        <begin position="20"/>
        <end position="43"/>
    </location>
</feature>
<comment type="caution">
    <text evidence="2">The sequence shown here is derived from an EMBL/GenBank/DDBJ whole genome shotgun (WGS) entry which is preliminary data.</text>
</comment>
<evidence type="ECO:0000256" key="1">
    <source>
        <dbReference type="SAM" id="Phobius"/>
    </source>
</evidence>
<proteinExistence type="predicted"/>
<evidence type="ECO:0000313" key="2">
    <source>
        <dbReference type="EMBL" id="KAJ3562599.1"/>
    </source>
</evidence>
<dbReference type="EMBL" id="JANIEX010000850">
    <property type="protein sequence ID" value="KAJ3562599.1"/>
    <property type="molecule type" value="Genomic_DNA"/>
</dbReference>
<sequence>MHALLGWISSILKFSQRLFAPFRLTASLLISAFISSSAVVIFANSGRSVADLLTRTGQGGETSSINPRKSITLPRLKVLSWDHDDLPWANILFQHLNAPALEELRWNNMLLDEDWNEENLEVLREFCQRLPPSLETIMLQNLSSGNFHLLELLPGDFGLRQLVFGPKNPLWAVKNVLSWLTEQNYWDEEGSHVGPFVDLTHISIDIDQSDKTYGWVHAVEEDFAQIVDIVCRRAVPGKSLLLEFSFRPHTYSEEAFSERALEALSKRELIISFEEDPDK</sequence>
<reference evidence="2" key="1">
    <citation type="submission" date="2022-07" db="EMBL/GenBank/DDBJ databases">
        <title>Genome Sequence of Leucocoprinus birnbaumii.</title>
        <authorList>
            <person name="Buettner E."/>
        </authorList>
    </citation>
    <scope>NUCLEOTIDE SEQUENCE</scope>
    <source>
        <strain evidence="2">VT141</strain>
    </source>
</reference>